<sequence length="179" mass="18818">MSSDDIANLYRQFGGQSDSYQELGRDNVVRQSRERWPLLANVRQQERARAASPVSSSSAPTEAQAQGGPLPVFDEAAAAAAAEEARRRPPVARPRAPAQNPVAAPIEPVLQAAPVEPAPLPLPVPAASLPPAGAPLPPATSPVAGTELQGMFARLARAPEPKAAPADRELSLLRRLLKP</sequence>
<feature type="compositionally biased region" description="Low complexity" evidence="1">
    <location>
        <begin position="93"/>
        <end position="102"/>
    </location>
</feature>
<evidence type="ECO:0008006" key="4">
    <source>
        <dbReference type="Google" id="ProtNLM"/>
    </source>
</evidence>
<dbReference type="EMBL" id="CP047650">
    <property type="protein sequence ID" value="QHI98929.1"/>
    <property type="molecule type" value="Genomic_DNA"/>
</dbReference>
<proteinExistence type="predicted"/>
<protein>
    <recommendedName>
        <fullName evidence="4">Cellulose biosynthesis protein BcsR</fullName>
    </recommendedName>
</protein>
<dbReference type="NCBIfam" id="NF040718">
    <property type="entry name" value="BcsP_of_Ic"/>
    <property type="match status" value="1"/>
</dbReference>
<dbReference type="KEGG" id="xyk:GT347_13595"/>
<accession>A0A857J774</accession>
<feature type="region of interest" description="Disordered" evidence="1">
    <location>
        <begin position="41"/>
        <end position="102"/>
    </location>
</feature>
<reference evidence="2 3" key="1">
    <citation type="submission" date="2020-01" db="EMBL/GenBank/DDBJ databases">
        <title>Genome sequencing of strain KACC 21265.</title>
        <authorList>
            <person name="Heo J."/>
            <person name="Kim S.-J."/>
            <person name="Kim J.-S."/>
            <person name="Hong S.-B."/>
            <person name="Kwon S.-W."/>
        </authorList>
    </citation>
    <scope>NUCLEOTIDE SEQUENCE [LARGE SCALE GENOMIC DNA]</scope>
    <source>
        <strain evidence="2 3">KACC 21265</strain>
    </source>
</reference>
<gene>
    <name evidence="2" type="ORF">GT347_13595</name>
</gene>
<dbReference type="Pfam" id="PF10945">
    <property type="entry name" value="CBP_BcsR"/>
    <property type="match status" value="1"/>
</dbReference>
<dbReference type="InterPro" id="IPR024487">
    <property type="entry name" value="CBP_BcsR"/>
</dbReference>
<evidence type="ECO:0000313" key="3">
    <source>
        <dbReference type="Proteomes" id="UP000464787"/>
    </source>
</evidence>
<dbReference type="Proteomes" id="UP000464787">
    <property type="component" value="Chromosome"/>
</dbReference>
<keyword evidence="3" id="KW-1185">Reference proteome</keyword>
<evidence type="ECO:0000313" key="2">
    <source>
        <dbReference type="EMBL" id="QHI98929.1"/>
    </source>
</evidence>
<feature type="compositionally biased region" description="Low complexity" evidence="1">
    <location>
        <begin position="50"/>
        <end position="63"/>
    </location>
</feature>
<evidence type="ECO:0000256" key="1">
    <source>
        <dbReference type="SAM" id="MobiDB-lite"/>
    </source>
</evidence>
<name>A0A857J774_9BURK</name>
<dbReference type="RefSeq" id="WP_160552574.1">
    <property type="nucleotide sequence ID" value="NZ_CP047650.1"/>
</dbReference>
<organism evidence="2 3">
    <name type="scientific">Xylophilus rhododendri</name>
    <dbReference type="NCBI Taxonomy" id="2697032"/>
    <lineage>
        <taxon>Bacteria</taxon>
        <taxon>Pseudomonadati</taxon>
        <taxon>Pseudomonadota</taxon>
        <taxon>Betaproteobacteria</taxon>
        <taxon>Burkholderiales</taxon>
        <taxon>Xylophilus</taxon>
    </lineage>
</organism>
<dbReference type="AlphaFoldDB" id="A0A857J774"/>